<dbReference type="PROSITE" id="PS50026">
    <property type="entry name" value="EGF_3"/>
    <property type="match status" value="11"/>
</dbReference>
<feature type="disulfide bond" evidence="6">
    <location>
        <begin position="489"/>
        <end position="498"/>
    </location>
</feature>
<feature type="disulfide bond" evidence="6">
    <location>
        <begin position="206"/>
        <end position="215"/>
    </location>
</feature>
<evidence type="ECO:0000313" key="10">
    <source>
        <dbReference type="EMBL" id="CAF1055423.1"/>
    </source>
</evidence>
<feature type="disulfide bond" evidence="6">
    <location>
        <begin position="635"/>
        <end position="644"/>
    </location>
</feature>
<feature type="disulfide bond" evidence="6">
    <location>
        <begin position="329"/>
        <end position="338"/>
    </location>
</feature>
<dbReference type="GO" id="GO:0005886">
    <property type="term" value="C:plasma membrane"/>
    <property type="evidence" value="ECO:0007669"/>
    <property type="project" value="TreeGrafter"/>
</dbReference>
<comment type="caution">
    <text evidence="10">The sequence shown here is derived from an EMBL/GenBank/DDBJ whole genome shotgun (WGS) entry which is preliminary data.</text>
</comment>
<evidence type="ECO:0000256" key="3">
    <source>
        <dbReference type="ARBA" id="ARBA00022737"/>
    </source>
</evidence>
<protein>
    <submittedName>
        <fullName evidence="10">Uncharacterized protein</fullName>
    </submittedName>
</protein>
<feature type="disulfide bond" evidence="6">
    <location>
        <begin position="452"/>
        <end position="461"/>
    </location>
</feature>
<dbReference type="FunFam" id="2.10.25.10:FF:000063">
    <property type="entry name" value="Slit guidance ligand 2"/>
    <property type="match status" value="1"/>
</dbReference>
<dbReference type="InterPro" id="IPR051022">
    <property type="entry name" value="Notch_Cell-Fate_Det"/>
</dbReference>
<keyword evidence="3" id="KW-0677">Repeat</keyword>
<comment type="caution">
    <text evidence="6">Lacks conserved residue(s) required for the propagation of feature annotation.</text>
</comment>
<proteinExistence type="predicted"/>
<evidence type="ECO:0000256" key="2">
    <source>
        <dbReference type="ARBA" id="ARBA00022729"/>
    </source>
</evidence>
<dbReference type="GO" id="GO:0007157">
    <property type="term" value="P:heterophilic cell-cell adhesion via plasma membrane cell adhesion molecules"/>
    <property type="evidence" value="ECO:0007669"/>
    <property type="project" value="TreeGrafter"/>
</dbReference>
<dbReference type="InterPro" id="IPR000742">
    <property type="entry name" value="EGF"/>
</dbReference>
<dbReference type="PROSITE" id="PS01186">
    <property type="entry name" value="EGF_2"/>
    <property type="match status" value="6"/>
</dbReference>
<dbReference type="InterPro" id="IPR001881">
    <property type="entry name" value="EGF-like_Ca-bd_dom"/>
</dbReference>
<evidence type="ECO:0000256" key="4">
    <source>
        <dbReference type="ARBA" id="ARBA00023157"/>
    </source>
</evidence>
<feature type="disulfide bond" evidence="6">
    <location>
        <begin position="407"/>
        <end position="416"/>
    </location>
</feature>
<name>A0A814KTI4_9BILA</name>
<evidence type="ECO:0000256" key="5">
    <source>
        <dbReference type="ARBA" id="ARBA00023180"/>
    </source>
</evidence>
<evidence type="ECO:0000256" key="1">
    <source>
        <dbReference type="ARBA" id="ARBA00022536"/>
    </source>
</evidence>
<feature type="domain" description="EGF-like" evidence="8">
    <location>
        <begin position="303"/>
        <end position="339"/>
    </location>
</feature>
<dbReference type="PROSITE" id="PS00022">
    <property type="entry name" value="EGF_1"/>
    <property type="match status" value="10"/>
</dbReference>
<dbReference type="GO" id="GO:0032991">
    <property type="term" value="C:protein-containing complex"/>
    <property type="evidence" value="ECO:0007669"/>
    <property type="project" value="TreeGrafter"/>
</dbReference>
<dbReference type="Proteomes" id="UP000663855">
    <property type="component" value="Unassembled WGS sequence"/>
</dbReference>
<feature type="signal peptide" evidence="7">
    <location>
        <begin position="1"/>
        <end position="24"/>
    </location>
</feature>
<keyword evidence="2 7" id="KW-0732">Signal</keyword>
<dbReference type="AlphaFoldDB" id="A0A814KTI4"/>
<keyword evidence="4 6" id="KW-1015">Disulfide bond</keyword>
<dbReference type="SUPFAM" id="SSF57196">
    <property type="entry name" value="EGF/Laminin"/>
    <property type="match status" value="11"/>
</dbReference>
<feature type="domain" description="EGF-like" evidence="8">
    <location>
        <begin position="180"/>
        <end position="216"/>
    </location>
</feature>
<feature type="domain" description="EGF-like" evidence="8">
    <location>
        <begin position="425"/>
        <end position="462"/>
    </location>
</feature>
<evidence type="ECO:0000256" key="6">
    <source>
        <dbReference type="PROSITE-ProRule" id="PRU00076"/>
    </source>
</evidence>
<feature type="domain" description="Chitin-binding type-2" evidence="9">
    <location>
        <begin position="28"/>
        <end position="81"/>
    </location>
</feature>
<dbReference type="SMART" id="SM00181">
    <property type="entry name" value="EGF"/>
    <property type="match status" value="11"/>
</dbReference>
<evidence type="ECO:0000256" key="7">
    <source>
        <dbReference type="SAM" id="SignalP"/>
    </source>
</evidence>
<dbReference type="FunFam" id="2.10.25.10:FF:000012">
    <property type="entry name" value="Delta-like protein"/>
    <property type="match status" value="1"/>
</dbReference>
<feature type="disulfide bond" evidence="6">
    <location>
        <begin position="551"/>
        <end position="560"/>
    </location>
</feature>
<dbReference type="CDD" id="cd00054">
    <property type="entry name" value="EGF_CA"/>
    <property type="match status" value="1"/>
</dbReference>
<dbReference type="InterPro" id="IPR013032">
    <property type="entry name" value="EGF-like_CS"/>
</dbReference>
<feature type="domain" description="EGF-like" evidence="8">
    <location>
        <begin position="525"/>
        <end position="561"/>
    </location>
</feature>
<dbReference type="PROSITE" id="PS50940">
    <property type="entry name" value="CHIT_BIND_II"/>
    <property type="match status" value="1"/>
</dbReference>
<dbReference type="FunFam" id="2.10.25.10:FF:000066">
    <property type="entry name" value="FAT atypical cadherin 4"/>
    <property type="match status" value="1"/>
</dbReference>
<dbReference type="Pfam" id="PF00008">
    <property type="entry name" value="EGF"/>
    <property type="match status" value="7"/>
</dbReference>
<sequence>MRVESTRLLIVLVCIIIRFSNTDALSKRQQCRDFAGDRSNCQRFIRCFHNLRVLFTCASGTAYVPELQTCVAKELVTDCNDPEKRVGKFYLMKVTASPNGTSDDNDDYPTIEADLDSLEAPMQKSLSSNVGISVASRRFGCSSYCYNDGVCVLVGQTITCRCQSGYIGVRCQIGQSVLNIRQQCGLPCVNGNCQEDTDTLIQFCNCSAGFTGDLCDVRDTTPVPVTNTTTASNSTILGAPCPTNPCGNGGLCFTVPGGGFRCLCAPGYIGILCGELAGSGAGAGAGLGCTSGNNCQTSTVPSRRTECLPNPCQNGGICYLTVTTFGCACASGYSGTCCEINLAVSNPCLANPCINGGVCQIVAVNTYRCVCPSGLLGVRCERRVCDPNPCLYGGVCLPVGDNFQCQCPPQYTGRSCDLLLAVTAAPNPCNSQPCLNGGTCSSTSATTFACSCSSSYYGRCCEIRNFCQPSPCYNGGSCIATTNAYICQCTYPYTGSNCETAIATRAPQPMCPCILCPCPTPAPVETNPCLPNPCQNNGGCSAAQNIPQCHCQPAYSGYYCEYRRKRSLGISYCANVTCLNGGKCFDDERGPRCGCPQPYFGERCEFINRPRTCNPNPCNADGQCISTRDGYKCLCKNGRTGILCEQMVVAKNYRWCPLDCQSGTTCVYEGTSPKCLAL</sequence>
<keyword evidence="5" id="KW-0325">Glycoprotein</keyword>
<reference evidence="10" key="1">
    <citation type="submission" date="2021-02" db="EMBL/GenBank/DDBJ databases">
        <authorList>
            <person name="Nowell W R."/>
        </authorList>
    </citation>
    <scope>NUCLEOTIDE SEQUENCE</scope>
</reference>
<dbReference type="GO" id="GO:0045197">
    <property type="term" value="P:establishment or maintenance of epithelial cell apical/basal polarity"/>
    <property type="evidence" value="ECO:0007669"/>
    <property type="project" value="TreeGrafter"/>
</dbReference>
<feature type="disulfide bond" evidence="6">
    <location>
        <begin position="162"/>
        <end position="171"/>
    </location>
</feature>
<keyword evidence="1 6" id="KW-0245">EGF-like domain</keyword>
<dbReference type="GO" id="GO:0008061">
    <property type="term" value="F:chitin binding"/>
    <property type="evidence" value="ECO:0007669"/>
    <property type="project" value="InterPro"/>
</dbReference>
<dbReference type="InterPro" id="IPR002557">
    <property type="entry name" value="Chitin-bd_dom"/>
</dbReference>
<feature type="disulfide bond" evidence="6">
    <location>
        <begin position="264"/>
        <end position="273"/>
    </location>
</feature>
<dbReference type="SMART" id="SM00494">
    <property type="entry name" value="ChtBD2"/>
    <property type="match status" value="1"/>
</dbReference>
<dbReference type="PANTHER" id="PTHR24049:SF22">
    <property type="entry name" value="DROSOPHILA CRUMBS HOMOLOG"/>
    <property type="match status" value="1"/>
</dbReference>
<feature type="domain" description="EGF-like" evidence="8">
    <location>
        <begin position="381"/>
        <end position="417"/>
    </location>
</feature>
<organism evidence="10 11">
    <name type="scientific">Rotaria magnacalcarata</name>
    <dbReference type="NCBI Taxonomy" id="392030"/>
    <lineage>
        <taxon>Eukaryota</taxon>
        <taxon>Metazoa</taxon>
        <taxon>Spiralia</taxon>
        <taxon>Gnathifera</taxon>
        <taxon>Rotifera</taxon>
        <taxon>Eurotatoria</taxon>
        <taxon>Bdelloidea</taxon>
        <taxon>Philodinida</taxon>
        <taxon>Philodinidae</taxon>
        <taxon>Rotaria</taxon>
    </lineage>
</organism>
<evidence type="ECO:0000313" key="11">
    <source>
        <dbReference type="Proteomes" id="UP000663855"/>
    </source>
</evidence>
<feature type="disulfide bond" evidence="6">
    <location>
        <begin position="595"/>
        <end position="604"/>
    </location>
</feature>
<dbReference type="GO" id="GO:0005576">
    <property type="term" value="C:extracellular region"/>
    <property type="evidence" value="ECO:0007669"/>
    <property type="project" value="InterPro"/>
</dbReference>
<dbReference type="PANTHER" id="PTHR24049">
    <property type="entry name" value="CRUMBS FAMILY MEMBER"/>
    <property type="match status" value="1"/>
</dbReference>
<dbReference type="SUPFAM" id="SSF57625">
    <property type="entry name" value="Invertebrate chitin-binding proteins"/>
    <property type="match status" value="1"/>
</dbReference>
<gene>
    <name evidence="10" type="ORF">CJN711_LOCUS4961</name>
</gene>
<evidence type="ECO:0000259" key="8">
    <source>
        <dbReference type="PROSITE" id="PS50026"/>
    </source>
</evidence>
<dbReference type="Pfam" id="PF12661">
    <property type="entry name" value="hEGF"/>
    <property type="match status" value="1"/>
</dbReference>
<dbReference type="Gene3D" id="2.10.25.10">
    <property type="entry name" value="Laminin"/>
    <property type="match status" value="11"/>
</dbReference>
<feature type="domain" description="EGF-like" evidence="8">
    <location>
        <begin position="463"/>
        <end position="499"/>
    </location>
</feature>
<feature type="domain" description="EGF-like" evidence="8">
    <location>
        <begin position="344"/>
        <end position="378"/>
    </location>
</feature>
<feature type="chain" id="PRO_5032317920" evidence="7">
    <location>
        <begin position="25"/>
        <end position="678"/>
    </location>
</feature>
<feature type="disulfide bond" evidence="6">
    <location>
        <begin position="141"/>
        <end position="151"/>
    </location>
</feature>
<feature type="domain" description="EGF-like" evidence="8">
    <location>
        <begin position="569"/>
        <end position="605"/>
    </location>
</feature>
<feature type="domain" description="EGF-like" evidence="8">
    <location>
        <begin position="137"/>
        <end position="172"/>
    </location>
</feature>
<accession>A0A814KTI4</accession>
<feature type="domain" description="EGF-like" evidence="8">
    <location>
        <begin position="609"/>
        <end position="645"/>
    </location>
</feature>
<evidence type="ECO:0000259" key="9">
    <source>
        <dbReference type="PROSITE" id="PS50940"/>
    </source>
</evidence>
<dbReference type="GO" id="GO:0005509">
    <property type="term" value="F:calcium ion binding"/>
    <property type="evidence" value="ECO:0007669"/>
    <property type="project" value="InterPro"/>
</dbReference>
<feature type="domain" description="EGF-like" evidence="8">
    <location>
        <begin position="237"/>
        <end position="274"/>
    </location>
</feature>
<dbReference type="InterPro" id="IPR036508">
    <property type="entry name" value="Chitin-bd_dom_sf"/>
</dbReference>
<dbReference type="EMBL" id="CAJNOV010001251">
    <property type="protein sequence ID" value="CAF1055423.1"/>
    <property type="molecule type" value="Genomic_DNA"/>
</dbReference>
<dbReference type="SMART" id="SM00179">
    <property type="entry name" value="EGF_CA"/>
    <property type="match status" value="8"/>
</dbReference>